<sequence length="145" mass="16697">MSNRDILIEKIKKLTEAKEKECRNKEEQRARLQALAPQLFSKIETLLDDIQEISTSRNSPILPEFTDCVQSFSIKVIEKTVKFEPSENQGHLGLSVTNLFDQRVFFRPLSNGDWEAEDHRSGEMMYLTDAVLFDRLAALVPSLMH</sequence>
<reference evidence="2" key="1">
    <citation type="submission" date="2021-06" db="EMBL/GenBank/DDBJ databases">
        <title>Updating the genus Pseudomonas: Description of 43 new species and partition of the Pseudomonas putida group.</title>
        <authorList>
            <person name="Girard L."/>
            <person name="Lood C."/>
            <person name="Vandamme P."/>
            <person name="Rokni-Zadeh H."/>
            <person name="Van Noort V."/>
            <person name="Hofte M."/>
            <person name="Lavigne R."/>
            <person name="De Mot R."/>
        </authorList>
    </citation>
    <scope>NUCLEOTIDE SEQUENCE</scope>
    <source>
        <strain evidence="2">SWRI74</strain>
    </source>
</reference>
<accession>A0ABS6QIA7</accession>
<keyword evidence="3" id="KW-1185">Reference proteome</keyword>
<proteinExistence type="predicted"/>
<dbReference type="EMBL" id="JAHSTU010000001">
    <property type="protein sequence ID" value="MBV4518685.1"/>
    <property type="molecule type" value="Genomic_DNA"/>
</dbReference>
<name>A0ABS6QIA7_9PSED</name>
<evidence type="ECO:0000313" key="2">
    <source>
        <dbReference type="EMBL" id="MBV4518685.1"/>
    </source>
</evidence>
<evidence type="ECO:0000256" key="1">
    <source>
        <dbReference type="SAM" id="Coils"/>
    </source>
</evidence>
<organism evidence="2 3">
    <name type="scientific">Pseudomonas azerbaijanoccidentalis</name>
    <dbReference type="NCBI Taxonomy" id="2842347"/>
    <lineage>
        <taxon>Bacteria</taxon>
        <taxon>Pseudomonadati</taxon>
        <taxon>Pseudomonadota</taxon>
        <taxon>Gammaproteobacteria</taxon>
        <taxon>Pseudomonadales</taxon>
        <taxon>Pseudomonadaceae</taxon>
        <taxon>Pseudomonas</taxon>
    </lineage>
</organism>
<feature type="coiled-coil region" evidence="1">
    <location>
        <begin position="8"/>
        <end position="35"/>
    </location>
</feature>
<comment type="caution">
    <text evidence="2">The sequence shown here is derived from an EMBL/GenBank/DDBJ whole genome shotgun (WGS) entry which is preliminary data.</text>
</comment>
<protein>
    <submittedName>
        <fullName evidence="2">Uncharacterized protein</fullName>
    </submittedName>
</protein>
<gene>
    <name evidence="2" type="ORF">KVG88_01315</name>
</gene>
<keyword evidence="1" id="KW-0175">Coiled coil</keyword>
<dbReference type="Proteomes" id="UP001049200">
    <property type="component" value="Unassembled WGS sequence"/>
</dbReference>
<evidence type="ECO:0000313" key="3">
    <source>
        <dbReference type="Proteomes" id="UP001049200"/>
    </source>
</evidence>
<dbReference type="RefSeq" id="WP_217870043.1">
    <property type="nucleotide sequence ID" value="NZ_JAHSTU010000001.1"/>
</dbReference>